<dbReference type="GO" id="GO:0006353">
    <property type="term" value="P:DNA-templated transcription termination"/>
    <property type="evidence" value="ECO:0007669"/>
    <property type="project" value="UniProtKB-KW"/>
</dbReference>
<dbReference type="Gene3D" id="1.25.70.10">
    <property type="entry name" value="Transcription termination factor 3, mitochondrial"/>
    <property type="match status" value="1"/>
</dbReference>
<dbReference type="Pfam" id="PF02536">
    <property type="entry name" value="mTERF"/>
    <property type="match status" value="1"/>
</dbReference>
<dbReference type="PANTHER" id="PTHR13068">
    <property type="entry name" value="CGI-12 PROTEIN-RELATED"/>
    <property type="match status" value="1"/>
</dbReference>
<evidence type="ECO:0000313" key="4">
    <source>
        <dbReference type="EMBL" id="KAH8503079.1"/>
    </source>
</evidence>
<dbReference type="GO" id="GO:0003676">
    <property type="term" value="F:nucleic acid binding"/>
    <property type="evidence" value="ECO:0007669"/>
    <property type="project" value="InterPro"/>
</dbReference>
<evidence type="ECO:0000256" key="3">
    <source>
        <dbReference type="ARBA" id="ARBA00022946"/>
    </source>
</evidence>
<keyword evidence="3" id="KW-0809">Transit peptide</keyword>
<keyword evidence="2" id="KW-0805">Transcription regulation</keyword>
<dbReference type="Proteomes" id="UP000807159">
    <property type="component" value="Chromosome 7"/>
</dbReference>
<dbReference type="PANTHER" id="PTHR13068:SF223">
    <property type="entry name" value="MITOCHONDRIAL TRANSCRIPTION TERMINATION FACTOR FAMILY PROTEIN"/>
    <property type="match status" value="1"/>
</dbReference>
<accession>A0A8T2YDK4</accession>
<protein>
    <recommendedName>
        <fullName evidence="6">Mitochondrial transcription termination factor family protein</fullName>
    </recommendedName>
</protein>
<reference evidence="4" key="1">
    <citation type="journal article" date="2021" name="J. Hered.">
        <title>Genome Assembly of Salicaceae Populus deltoides (Eastern Cottonwood) I-69 Based on Nanopore Sequencing and Hi-C Technologies.</title>
        <authorList>
            <person name="Bai S."/>
            <person name="Wu H."/>
            <person name="Zhang J."/>
            <person name="Pan Z."/>
            <person name="Zhao W."/>
            <person name="Li Z."/>
            <person name="Tong C."/>
        </authorList>
    </citation>
    <scope>NUCLEOTIDE SEQUENCE</scope>
    <source>
        <tissue evidence="4">Leaf</tissue>
    </source>
</reference>
<comment type="caution">
    <text evidence="4">The sequence shown here is derived from an EMBL/GenBank/DDBJ whole genome shotgun (WGS) entry which is preliminary data.</text>
</comment>
<evidence type="ECO:0000256" key="2">
    <source>
        <dbReference type="ARBA" id="ARBA00022472"/>
    </source>
</evidence>
<dbReference type="AlphaFoldDB" id="A0A8T2YDK4"/>
<evidence type="ECO:0008006" key="6">
    <source>
        <dbReference type="Google" id="ProtNLM"/>
    </source>
</evidence>
<dbReference type="InterPro" id="IPR003690">
    <property type="entry name" value="MTERF"/>
</dbReference>
<dbReference type="EMBL" id="JACEGQ020000007">
    <property type="protein sequence ID" value="KAH8503079.1"/>
    <property type="molecule type" value="Genomic_DNA"/>
</dbReference>
<dbReference type="SMART" id="SM00733">
    <property type="entry name" value="Mterf"/>
    <property type="match status" value="4"/>
</dbReference>
<evidence type="ECO:0000313" key="5">
    <source>
        <dbReference type="Proteomes" id="UP000807159"/>
    </source>
</evidence>
<keyword evidence="2" id="KW-0806">Transcription termination</keyword>
<organism evidence="4 5">
    <name type="scientific">Populus deltoides</name>
    <name type="common">Eastern poplar</name>
    <name type="synonym">Eastern cottonwood</name>
    <dbReference type="NCBI Taxonomy" id="3696"/>
    <lineage>
        <taxon>Eukaryota</taxon>
        <taxon>Viridiplantae</taxon>
        <taxon>Streptophyta</taxon>
        <taxon>Embryophyta</taxon>
        <taxon>Tracheophyta</taxon>
        <taxon>Spermatophyta</taxon>
        <taxon>Magnoliopsida</taxon>
        <taxon>eudicotyledons</taxon>
        <taxon>Gunneridae</taxon>
        <taxon>Pentapetalae</taxon>
        <taxon>rosids</taxon>
        <taxon>fabids</taxon>
        <taxon>Malpighiales</taxon>
        <taxon>Salicaceae</taxon>
        <taxon>Saliceae</taxon>
        <taxon>Populus</taxon>
    </lineage>
</organism>
<dbReference type="InterPro" id="IPR038538">
    <property type="entry name" value="MTERF_sf"/>
</dbReference>
<keyword evidence="5" id="KW-1185">Reference proteome</keyword>
<evidence type="ECO:0000256" key="1">
    <source>
        <dbReference type="ARBA" id="ARBA00007692"/>
    </source>
</evidence>
<gene>
    <name evidence="4" type="ORF">H0E87_014400</name>
</gene>
<dbReference type="FunFam" id="1.25.70.10:FF:000026">
    <property type="entry name" value="Mitochondrial transcription termination factor family protein"/>
    <property type="match status" value="1"/>
</dbReference>
<sequence>MFLRRPSLRNADLSQLQFKLNLLWGLGITSNDLVKIINCRPRLLSVRINHFFDERLEYFMTLFGSRETLLKAIIRNPSLLTYDFHNRIKPVITLYEGLGISREDLVPLLLSRPTMIPRTSFNDEKMEYIRKSGVSKDSNMFKHVVSIIGVSRSQTICEKAANIEKFGMSNEEVWHLIGRSPYLLTLSVDKVQRNMTFVVGTMKLPANVILEHPFLLYNNLEAVLKPRWLLAGKIEEMGLCPKIKGSLMLRALRMAEQRFLKAFVSCHPDVVAKELMEFYTTAKCVKRLAVSSKKAVFKGFPF</sequence>
<comment type="similarity">
    <text evidence="1">Belongs to the mTERF family.</text>
</comment>
<keyword evidence="2" id="KW-0804">Transcription</keyword>
<name>A0A8T2YDK4_POPDE</name>
<proteinExistence type="inferred from homology"/>